<name>A0A0L8AI50_9BACT</name>
<dbReference type="EMBL" id="JSVA01000016">
    <property type="protein sequence ID" value="KOF02054.1"/>
    <property type="molecule type" value="Genomic_DNA"/>
</dbReference>
<feature type="chain" id="PRO_5005580046" description="Transporter" evidence="1">
    <location>
        <begin position="19"/>
        <end position="306"/>
    </location>
</feature>
<dbReference type="OrthoDB" id="975430at2"/>
<proteinExistence type="predicted"/>
<evidence type="ECO:0000256" key="1">
    <source>
        <dbReference type="SAM" id="SignalP"/>
    </source>
</evidence>
<evidence type="ECO:0000313" key="3">
    <source>
        <dbReference type="Proteomes" id="UP000036908"/>
    </source>
</evidence>
<organism evidence="2 3">
    <name type="scientific">Roseivirga seohaensis subsp. aquiponti</name>
    <dbReference type="NCBI Taxonomy" id="1566026"/>
    <lineage>
        <taxon>Bacteria</taxon>
        <taxon>Pseudomonadati</taxon>
        <taxon>Bacteroidota</taxon>
        <taxon>Cytophagia</taxon>
        <taxon>Cytophagales</taxon>
        <taxon>Roseivirgaceae</taxon>
        <taxon>Roseivirga</taxon>
    </lineage>
</organism>
<dbReference type="AlphaFoldDB" id="A0A0L8AI50"/>
<accession>A0A0L8AI50</accession>
<evidence type="ECO:0000313" key="2">
    <source>
        <dbReference type="EMBL" id="KOF02054.1"/>
    </source>
</evidence>
<feature type="signal peptide" evidence="1">
    <location>
        <begin position="1"/>
        <end position="18"/>
    </location>
</feature>
<gene>
    <name evidence="2" type="ORF">OB69_13530</name>
</gene>
<reference evidence="3" key="1">
    <citation type="submission" date="2014-11" db="EMBL/GenBank/DDBJ databases">
        <title>Genome sequencing of Roseivirga sp. D-25.</title>
        <authorList>
            <person name="Selvaratnam C."/>
            <person name="Thevarajoo S."/>
            <person name="Goh K.M."/>
            <person name="Eee R."/>
            <person name="Chan K.-G."/>
            <person name="Chong C.S."/>
        </authorList>
    </citation>
    <scope>NUCLEOTIDE SEQUENCE [LARGE SCALE GENOMIC DNA]</scope>
    <source>
        <strain evidence="3">D-25</strain>
    </source>
</reference>
<sequence>MKFLTTFFALILIGQVQAQDMDWWDRLHNYPNAAGPDRLDYISISPGYMGPNALRMPVLGNVIIDNYISFDIRYEHHVGNGDITDNAFLQFNFPIKKDRALFYVNSIPIEKWNVEASTRDERRMTGISGKGKTTGDIAFGVIYKIFDEDKLGPFNFAMRAHSKTTTGGNLANARYTDAGMFYWEGTFSKSFFRNDESRFLGKMMLGFYTFQTNVNRLINGSTERQNDAPLYGLGLEYHHSKWQIDTDWSNYQGYQKHRDNPSFLRFNLTRQLNGGAISLGYHHGLRQWDWDTFSINYRIHVSEILD</sequence>
<dbReference type="Proteomes" id="UP000036908">
    <property type="component" value="Unassembled WGS sequence"/>
</dbReference>
<keyword evidence="1" id="KW-0732">Signal</keyword>
<evidence type="ECO:0008006" key="4">
    <source>
        <dbReference type="Google" id="ProtNLM"/>
    </source>
</evidence>
<comment type="caution">
    <text evidence="2">The sequence shown here is derived from an EMBL/GenBank/DDBJ whole genome shotgun (WGS) entry which is preliminary data.</text>
</comment>
<protein>
    <recommendedName>
        <fullName evidence="4">Transporter</fullName>
    </recommendedName>
</protein>
<keyword evidence="3" id="KW-1185">Reference proteome</keyword>
<dbReference type="PATRIC" id="fig|1566026.4.peg.1009"/>
<dbReference type="RefSeq" id="WP_053224275.1">
    <property type="nucleotide sequence ID" value="NZ_JSVA01000016.1"/>
</dbReference>